<dbReference type="AlphaFoldDB" id="A0AAV6UF56"/>
<evidence type="ECO:0000313" key="3">
    <source>
        <dbReference type="Proteomes" id="UP000827092"/>
    </source>
</evidence>
<proteinExistence type="predicted"/>
<keyword evidence="3" id="KW-1185">Reference proteome</keyword>
<accession>A0AAV6UF56</accession>
<feature type="region of interest" description="Disordered" evidence="1">
    <location>
        <begin position="50"/>
        <end position="80"/>
    </location>
</feature>
<dbReference type="EMBL" id="JAFNEN010000488">
    <property type="protein sequence ID" value="KAG8181921.1"/>
    <property type="molecule type" value="Genomic_DNA"/>
</dbReference>
<comment type="caution">
    <text evidence="2">The sequence shown here is derived from an EMBL/GenBank/DDBJ whole genome shotgun (WGS) entry which is preliminary data.</text>
</comment>
<dbReference type="Proteomes" id="UP000827092">
    <property type="component" value="Unassembled WGS sequence"/>
</dbReference>
<evidence type="ECO:0000256" key="1">
    <source>
        <dbReference type="SAM" id="MobiDB-lite"/>
    </source>
</evidence>
<name>A0AAV6UF56_9ARAC</name>
<protein>
    <submittedName>
        <fullName evidence="2">Uncharacterized protein</fullName>
    </submittedName>
</protein>
<feature type="compositionally biased region" description="Basic and acidic residues" evidence="1">
    <location>
        <begin position="65"/>
        <end position="80"/>
    </location>
</feature>
<gene>
    <name evidence="2" type="ORF">JTE90_012474</name>
</gene>
<organism evidence="2 3">
    <name type="scientific">Oedothorax gibbosus</name>
    <dbReference type="NCBI Taxonomy" id="931172"/>
    <lineage>
        <taxon>Eukaryota</taxon>
        <taxon>Metazoa</taxon>
        <taxon>Ecdysozoa</taxon>
        <taxon>Arthropoda</taxon>
        <taxon>Chelicerata</taxon>
        <taxon>Arachnida</taxon>
        <taxon>Araneae</taxon>
        <taxon>Araneomorphae</taxon>
        <taxon>Entelegynae</taxon>
        <taxon>Araneoidea</taxon>
        <taxon>Linyphiidae</taxon>
        <taxon>Erigoninae</taxon>
        <taxon>Oedothorax</taxon>
    </lineage>
</organism>
<sequence>MTGGKKEASSGHITFEFGCVKVPYEEAMACIETCKKKQTIRRRHRLLLPTDNGSEKCRASKKVLKKQDRYASERKKTSRA</sequence>
<reference evidence="2 3" key="1">
    <citation type="journal article" date="2022" name="Nat. Ecol. Evol.">
        <title>A masculinizing supergene underlies an exaggerated male reproductive morph in a spider.</title>
        <authorList>
            <person name="Hendrickx F."/>
            <person name="De Corte Z."/>
            <person name="Sonet G."/>
            <person name="Van Belleghem S.M."/>
            <person name="Kostlbacher S."/>
            <person name="Vangestel C."/>
        </authorList>
    </citation>
    <scope>NUCLEOTIDE SEQUENCE [LARGE SCALE GENOMIC DNA]</scope>
    <source>
        <strain evidence="2">W744_W776</strain>
    </source>
</reference>
<evidence type="ECO:0000313" key="2">
    <source>
        <dbReference type="EMBL" id="KAG8181921.1"/>
    </source>
</evidence>